<dbReference type="PROSITE" id="PS51071">
    <property type="entry name" value="HTH_RPIR"/>
    <property type="match status" value="1"/>
</dbReference>
<comment type="caution">
    <text evidence="2">The sequence shown here is derived from an EMBL/GenBank/DDBJ whole genome shotgun (WGS) entry which is preliminary data.</text>
</comment>
<evidence type="ECO:0000259" key="1">
    <source>
        <dbReference type="PROSITE" id="PS51071"/>
    </source>
</evidence>
<proteinExistence type="predicted"/>
<dbReference type="PANTHER" id="PTHR30514">
    <property type="entry name" value="GLUCOKINASE"/>
    <property type="match status" value="1"/>
</dbReference>
<evidence type="ECO:0000313" key="3">
    <source>
        <dbReference type="Proteomes" id="UP000774130"/>
    </source>
</evidence>
<dbReference type="Pfam" id="PF01418">
    <property type="entry name" value="HTH_6"/>
    <property type="match status" value="1"/>
</dbReference>
<name>A0ABS6TEH5_9ENTE</name>
<dbReference type="EMBL" id="JAHUZB010000004">
    <property type="protein sequence ID" value="MBV7391287.1"/>
    <property type="molecule type" value="Genomic_DNA"/>
</dbReference>
<keyword evidence="3" id="KW-1185">Reference proteome</keyword>
<dbReference type="PANTHER" id="PTHR30514:SF1">
    <property type="entry name" value="HTH-TYPE TRANSCRIPTIONAL REGULATOR HEXR-RELATED"/>
    <property type="match status" value="1"/>
</dbReference>
<accession>A0ABS6TEH5</accession>
<protein>
    <submittedName>
        <fullName evidence="2">MurR/RpiR family transcriptional regulator</fullName>
    </submittedName>
</protein>
<dbReference type="Proteomes" id="UP000774130">
    <property type="component" value="Unassembled WGS sequence"/>
</dbReference>
<evidence type="ECO:0000313" key="2">
    <source>
        <dbReference type="EMBL" id="MBV7391287.1"/>
    </source>
</evidence>
<feature type="domain" description="HTH rpiR-type" evidence="1">
    <location>
        <begin position="1"/>
        <end position="71"/>
    </location>
</feature>
<dbReference type="InterPro" id="IPR000281">
    <property type="entry name" value="HTH_RpiR"/>
</dbReference>
<gene>
    <name evidence="2" type="ORF">KUA55_11405</name>
</gene>
<organism evidence="2 3">
    <name type="scientific">Enterococcus alishanensis</name>
    <dbReference type="NCBI Taxonomy" id="1303817"/>
    <lineage>
        <taxon>Bacteria</taxon>
        <taxon>Bacillati</taxon>
        <taxon>Bacillota</taxon>
        <taxon>Bacilli</taxon>
        <taxon>Lactobacillales</taxon>
        <taxon>Enterococcaceae</taxon>
        <taxon>Enterococcus</taxon>
    </lineage>
</organism>
<dbReference type="RefSeq" id="WP_218326427.1">
    <property type="nucleotide sequence ID" value="NZ_JAHUZB010000004.1"/>
</dbReference>
<sequence length="238" mass="27419">MHVHIDRLNSLELKIHQNLLAASKEHSSLTITEAAEIAGVSPSKISKFVKKLGFSGYKEYARFLSGKELVKQKKMNNEFTRIQDFMENFEEDNAEYIAELIDTYDKIILFGYGPTHIALEYFEYKLNYTVDKNIILATQESLIPSLISDKTLLLIFSVAGKFAQFDYLFQEAAKKKAKVLLILEELNTEINLENHETIYLTKSHQSESLNSHEKTRTVFFLVIEEIIQKLNQNKKSST</sequence>
<reference evidence="2 3" key="1">
    <citation type="submission" date="2021-06" db="EMBL/GenBank/DDBJ databases">
        <title>Enterococcus alishanensis sp. nov., a novel lactic acid bacterium isolated from fresh coffee beans.</title>
        <authorList>
            <person name="Chen Y.-S."/>
        </authorList>
    </citation>
    <scope>NUCLEOTIDE SEQUENCE [LARGE SCALE GENOMIC DNA]</scope>
    <source>
        <strain evidence="2 3">ALS3</strain>
    </source>
</reference>
<dbReference type="InterPro" id="IPR047640">
    <property type="entry name" value="RpiR-like"/>
</dbReference>